<comment type="caution">
    <text evidence="2">The sequence shown here is derived from an EMBL/GenBank/DDBJ whole genome shotgun (WGS) entry which is preliminary data.</text>
</comment>
<keyword evidence="1" id="KW-0472">Membrane</keyword>
<feature type="transmembrane region" description="Helical" evidence="1">
    <location>
        <begin position="65"/>
        <end position="87"/>
    </location>
</feature>
<sequence>MRKVVFLSRINQEESDLMKSRNVYVFSNSFHFMLKIGSLLLGAVFYAWTIHFINNINKYNTSFDSLIFAFSWIGIGILVFVIITWYITTRNLFSPYIIFWVFFFIFNFGQSFMWAFGIHLPDEIGKGTISGLQPFSQSTVLKTQIYTCLCMFCFHLGALFCYKPQKRISTSDINDRNLDITYNAMWIVGCILGAISIIPTMYRALNFFVVASQYGYKAIYYSDHASQGGVTMILEMFFLPSLVFLLIGSKYNKKVRYVVYTIFIIYLGINLLSGDRGSWIYKLLVFIWLHSQFVKSISAKKLIKYIVIVLFFVYSLSVITAFRNIGLENLNITNVIEIMFEGESPITQAFFEMGESMSILSALLLSSNLDAYWDYGNTYLTALLGVVSTRTLSILQVPFVLVDNWFSQDYLGISWGAGFSMIGEAYLNGGMYFAPIIMLVLGMTIGSVLYIDIKLIPKNHPIRFAFVAVSLGIVIGLSRSTVYLFFKTWFYGIAVPSILIYLLIQFHNRKKNLSRSNLSQHKQINKSI</sequence>
<dbReference type="EMBL" id="LVYK01000001">
    <property type="protein sequence ID" value="RAS82292.1"/>
    <property type="molecule type" value="Genomic_DNA"/>
</dbReference>
<gene>
    <name evidence="2" type="ORF">A3864_01935</name>
</gene>
<evidence type="ECO:0008006" key="4">
    <source>
        <dbReference type="Google" id="ProtNLM"/>
    </source>
</evidence>
<reference evidence="2 3" key="1">
    <citation type="submission" date="2016-03" db="EMBL/GenBank/DDBJ databases">
        <title>Comparison of Bacillus endophyticus and B. anthracis characteristics using whole genome sequence analysis and microbiological techniques.</title>
        <authorList>
            <person name="Lekota K.E."/>
            <person name="Mafofo J."/>
            <person name="Rees J."/>
            <person name="Muchadeyi F.C."/>
            <person name="Madoroba E."/>
            <person name="Van Heerden H."/>
        </authorList>
    </citation>
    <scope>NUCLEOTIDE SEQUENCE [LARGE SCALE GENOMIC DNA]</scope>
    <source>
        <strain evidence="2 3">3631_10C</strain>
    </source>
</reference>
<feature type="transmembrane region" description="Helical" evidence="1">
    <location>
        <begin position="225"/>
        <end position="248"/>
    </location>
</feature>
<protein>
    <recommendedName>
        <fullName evidence="4">O-antigen polysaccharide polymerase Wzy</fullName>
    </recommendedName>
</protein>
<feature type="transmembrane region" description="Helical" evidence="1">
    <location>
        <begin position="463"/>
        <end position="482"/>
    </location>
</feature>
<dbReference type="Proteomes" id="UP000250174">
    <property type="component" value="Unassembled WGS sequence"/>
</dbReference>
<dbReference type="AlphaFoldDB" id="A0AAX1QGC4"/>
<feature type="transmembrane region" description="Helical" evidence="1">
    <location>
        <begin position="305"/>
        <end position="326"/>
    </location>
</feature>
<dbReference type="InterPro" id="IPR029468">
    <property type="entry name" value="O-ag_pol_Wzy"/>
</dbReference>
<dbReference type="Pfam" id="PF14296">
    <property type="entry name" value="O-ag_pol_Wzy"/>
    <property type="match status" value="1"/>
</dbReference>
<feature type="transmembrane region" description="Helical" evidence="1">
    <location>
        <begin position="32"/>
        <end position="53"/>
    </location>
</feature>
<feature type="transmembrane region" description="Helical" evidence="1">
    <location>
        <begin position="96"/>
        <end position="116"/>
    </location>
</feature>
<keyword evidence="1" id="KW-0812">Transmembrane</keyword>
<name>A0AAX1QGC4_9BACI</name>
<feature type="transmembrane region" description="Helical" evidence="1">
    <location>
        <begin position="255"/>
        <end position="273"/>
    </location>
</feature>
<feature type="transmembrane region" description="Helical" evidence="1">
    <location>
        <begin position="431"/>
        <end position="451"/>
    </location>
</feature>
<accession>A0AAX1QGC4</accession>
<evidence type="ECO:0000313" key="3">
    <source>
        <dbReference type="Proteomes" id="UP000250174"/>
    </source>
</evidence>
<organism evidence="2 3">
    <name type="scientific">Priestia endophytica</name>
    <dbReference type="NCBI Taxonomy" id="135735"/>
    <lineage>
        <taxon>Bacteria</taxon>
        <taxon>Bacillati</taxon>
        <taxon>Bacillota</taxon>
        <taxon>Bacilli</taxon>
        <taxon>Bacillales</taxon>
        <taxon>Bacillaceae</taxon>
        <taxon>Priestia</taxon>
    </lineage>
</organism>
<feature type="transmembrane region" description="Helical" evidence="1">
    <location>
        <begin position="183"/>
        <end position="205"/>
    </location>
</feature>
<evidence type="ECO:0000256" key="1">
    <source>
        <dbReference type="SAM" id="Phobius"/>
    </source>
</evidence>
<feature type="transmembrane region" description="Helical" evidence="1">
    <location>
        <begin position="488"/>
        <end position="506"/>
    </location>
</feature>
<keyword evidence="1" id="KW-1133">Transmembrane helix</keyword>
<evidence type="ECO:0000313" key="2">
    <source>
        <dbReference type="EMBL" id="RAS82292.1"/>
    </source>
</evidence>
<proteinExistence type="predicted"/>
<feature type="transmembrane region" description="Helical" evidence="1">
    <location>
        <begin position="378"/>
        <end position="401"/>
    </location>
</feature>
<feature type="transmembrane region" description="Helical" evidence="1">
    <location>
        <begin position="144"/>
        <end position="162"/>
    </location>
</feature>